<dbReference type="InParanoid" id="A0A212FP47"/>
<dbReference type="PANTHER" id="PTHR11941">
    <property type="entry name" value="ENOYL-COA HYDRATASE-RELATED"/>
    <property type="match status" value="1"/>
</dbReference>
<dbReference type="FunCoup" id="A0A212FP47">
    <property type="interactions" value="1183"/>
</dbReference>
<dbReference type="InterPro" id="IPR029045">
    <property type="entry name" value="ClpP/crotonase-like_dom_sf"/>
</dbReference>
<keyword evidence="18" id="KW-1185">Reference proteome</keyword>
<evidence type="ECO:0000313" key="17">
    <source>
        <dbReference type="EMBL" id="OWR55524.1"/>
    </source>
</evidence>
<comment type="catalytic activity">
    <reaction evidence="11">
        <text>(2E)-tetradecenoyl-CoA = (3Z)-tetradecenoyl-CoA</text>
        <dbReference type="Rhea" id="RHEA:29847"/>
        <dbReference type="ChEBI" id="CHEBI:61405"/>
        <dbReference type="ChEBI" id="CHEBI:61968"/>
    </reaction>
    <physiologicalReaction direction="right-to-left" evidence="11">
        <dbReference type="Rhea" id="RHEA:29849"/>
    </physiologicalReaction>
</comment>
<dbReference type="InterPro" id="IPR001753">
    <property type="entry name" value="Enoyl-CoA_hydra/iso"/>
</dbReference>
<dbReference type="GO" id="GO:0006635">
    <property type="term" value="P:fatty acid beta-oxidation"/>
    <property type="evidence" value="ECO:0007669"/>
    <property type="project" value="TreeGrafter"/>
</dbReference>
<keyword evidence="9 17" id="KW-0413">Isomerase</keyword>
<comment type="catalytic activity">
    <reaction evidence="12">
        <text>(3Z)-dodecenoyl-CoA = (2E)-dodecenoyl-CoA</text>
        <dbReference type="Rhea" id="RHEA:23716"/>
        <dbReference type="ChEBI" id="CHEBI:57330"/>
        <dbReference type="ChEBI" id="CHEBI:58543"/>
        <dbReference type="EC" id="5.3.3.8"/>
    </reaction>
    <physiologicalReaction direction="left-to-right" evidence="12">
        <dbReference type="Rhea" id="RHEA:23717"/>
    </physiologicalReaction>
</comment>
<evidence type="ECO:0000256" key="5">
    <source>
        <dbReference type="ARBA" id="ARBA00022946"/>
    </source>
</evidence>
<dbReference type="Gene3D" id="6.10.250.170">
    <property type="match status" value="1"/>
</dbReference>
<comment type="caution">
    <text evidence="17">The sequence shown here is derived from an EMBL/GenBank/DDBJ whole genome shotgun (WGS) entry which is preliminary data.</text>
</comment>
<evidence type="ECO:0000256" key="8">
    <source>
        <dbReference type="ARBA" id="ARBA00023128"/>
    </source>
</evidence>
<evidence type="ECO:0000256" key="3">
    <source>
        <dbReference type="ARBA" id="ARBA00011233"/>
    </source>
</evidence>
<evidence type="ECO:0000256" key="9">
    <source>
        <dbReference type="ARBA" id="ARBA00023235"/>
    </source>
</evidence>
<keyword evidence="8" id="KW-0496">Mitochondrion</keyword>
<keyword evidence="6" id="KW-0007">Acetylation</keyword>
<evidence type="ECO:0000256" key="13">
    <source>
        <dbReference type="ARBA" id="ARBA00052542"/>
    </source>
</evidence>
<keyword evidence="7" id="KW-0443">Lipid metabolism</keyword>
<dbReference type="PANTHER" id="PTHR11941:SF45">
    <property type="entry name" value="ENOYL-COA DELTA ISOMERASE 1, MITOCHONDRIAL"/>
    <property type="match status" value="1"/>
</dbReference>
<name>A0A212FP47_DANPL</name>
<dbReference type="CDD" id="cd06558">
    <property type="entry name" value="crotonase-like"/>
    <property type="match status" value="1"/>
</dbReference>
<evidence type="ECO:0000313" key="18">
    <source>
        <dbReference type="Proteomes" id="UP000007151"/>
    </source>
</evidence>
<dbReference type="KEGG" id="dpl:KGM_213568"/>
<evidence type="ECO:0000256" key="12">
    <source>
        <dbReference type="ARBA" id="ARBA00052376"/>
    </source>
</evidence>
<sequence>MTLQRPPVNSLNLDLLKEMSKSLDEIAKNKSKAMILTSASPKVFSAGLDIMEMYKPDLKRVEEFWTTLQEVWFKLFGSNFITAAAINGHAPAGGCLLAMSCEYRVMTGGNFSIGLNETALGIVAPNWFMDTMTNTIPVREAEYALTTARMFNVEEALKVGLIDEVATDKDDAIAKCKGFIGKFDRIPALARSITKLKMRQAAIKRLQDGRREDLNEFLQFVQNPKIQKSLEMYIQSLKKKA</sequence>
<evidence type="ECO:0000256" key="6">
    <source>
        <dbReference type="ARBA" id="ARBA00022990"/>
    </source>
</evidence>
<comment type="catalytic activity">
    <reaction evidence="10">
        <text>(3Z)-decenoyl-CoA = (2E)-decenoyl-CoA</text>
        <dbReference type="Rhea" id="RHEA:77195"/>
        <dbReference type="ChEBI" id="CHEBI:61406"/>
        <dbReference type="ChEBI" id="CHEBI:195601"/>
    </reaction>
    <physiologicalReaction direction="left-to-right" evidence="10">
        <dbReference type="Rhea" id="RHEA:77196"/>
    </physiologicalReaction>
</comment>
<comment type="function">
    <text evidence="14">Key enzyme of fatty acid beta-oxidation. Able to isomerize both 3-cis (3Z) and 3-trans (3E) double bonds into the 2-trans (2E) form in a range of enoyl-CoA species, with a preference for (3Z)-enoyl-CoAs over (3E)-enoyl-CoAs. The catalytic efficiency of this enzyme is not affected by the fatty acyl chain length.</text>
</comment>
<dbReference type="AlphaFoldDB" id="A0A212FP47"/>
<evidence type="ECO:0000256" key="1">
    <source>
        <dbReference type="ARBA" id="ARBA00004305"/>
    </source>
</evidence>
<evidence type="ECO:0000256" key="4">
    <source>
        <dbReference type="ARBA" id="ARBA00022832"/>
    </source>
</evidence>
<comment type="catalytic activity">
    <reaction evidence="13">
        <text>(3Z)-octenoyl-CoA = (2E)-octenoyl-CoA</text>
        <dbReference type="Rhea" id="RHEA:46044"/>
        <dbReference type="ChEBI" id="CHEBI:62242"/>
        <dbReference type="ChEBI" id="CHEBI:85640"/>
    </reaction>
    <physiologicalReaction direction="left-to-right" evidence="13">
        <dbReference type="Rhea" id="RHEA:46045"/>
    </physiologicalReaction>
</comment>
<dbReference type="eggNOG" id="KOG1683">
    <property type="taxonomic scope" value="Eukaryota"/>
</dbReference>
<dbReference type="Pfam" id="PF00378">
    <property type="entry name" value="ECH_1"/>
    <property type="match status" value="1"/>
</dbReference>
<dbReference type="SUPFAM" id="SSF52096">
    <property type="entry name" value="ClpP/crotonase"/>
    <property type="match status" value="1"/>
</dbReference>
<gene>
    <name evidence="17" type="ORF">KGM_213568</name>
</gene>
<keyword evidence="4" id="KW-0276">Fatty acid metabolism</keyword>
<comment type="subcellular location">
    <subcellularLocation>
        <location evidence="1">Mitochondrion matrix</location>
    </subcellularLocation>
</comment>
<dbReference type="STRING" id="278856.A0A212FP47"/>
<keyword evidence="5" id="KW-0809">Transit peptide</keyword>
<dbReference type="Proteomes" id="UP000007151">
    <property type="component" value="Unassembled WGS sequence"/>
</dbReference>
<evidence type="ECO:0000256" key="7">
    <source>
        <dbReference type="ARBA" id="ARBA00023098"/>
    </source>
</evidence>
<dbReference type="GO" id="GO:0004165">
    <property type="term" value="F:delta(3)-delta(2)-enoyl-CoA isomerase activity"/>
    <property type="evidence" value="ECO:0007669"/>
    <property type="project" value="UniProtKB-EC"/>
</dbReference>
<dbReference type="EMBL" id="AGBW02003612">
    <property type="protein sequence ID" value="OWR55524.1"/>
    <property type="molecule type" value="Genomic_DNA"/>
</dbReference>
<evidence type="ECO:0000256" key="2">
    <source>
        <dbReference type="ARBA" id="ARBA00005005"/>
    </source>
</evidence>
<dbReference type="GO" id="GO:0005759">
    <property type="term" value="C:mitochondrial matrix"/>
    <property type="evidence" value="ECO:0007669"/>
    <property type="project" value="UniProtKB-SubCell"/>
</dbReference>
<evidence type="ECO:0000256" key="16">
    <source>
        <dbReference type="ARBA" id="ARBA00083575"/>
    </source>
</evidence>
<reference evidence="17 18" key="1">
    <citation type="journal article" date="2011" name="Cell">
        <title>The monarch butterfly genome yields insights into long-distance migration.</title>
        <authorList>
            <person name="Zhan S."/>
            <person name="Merlin C."/>
            <person name="Boore J.L."/>
            <person name="Reppert S.M."/>
        </authorList>
    </citation>
    <scope>NUCLEOTIDE SEQUENCE [LARGE SCALE GENOMIC DNA]</scope>
    <source>
        <strain evidence="17">F-2</strain>
    </source>
</reference>
<evidence type="ECO:0000256" key="11">
    <source>
        <dbReference type="ARBA" id="ARBA00051293"/>
    </source>
</evidence>
<evidence type="ECO:0000256" key="14">
    <source>
        <dbReference type="ARBA" id="ARBA00056147"/>
    </source>
</evidence>
<comment type="subunit">
    <text evidence="3">Homotrimer.</text>
</comment>
<accession>A0A212FP47</accession>
<evidence type="ECO:0000256" key="15">
    <source>
        <dbReference type="ARBA" id="ARBA00068317"/>
    </source>
</evidence>
<dbReference type="FunFam" id="3.90.226.10:FF:000034">
    <property type="entry name" value="Enoyl-CoA delta isomerase 1"/>
    <property type="match status" value="1"/>
</dbReference>
<organism evidence="17 18">
    <name type="scientific">Danaus plexippus plexippus</name>
    <dbReference type="NCBI Taxonomy" id="278856"/>
    <lineage>
        <taxon>Eukaryota</taxon>
        <taxon>Metazoa</taxon>
        <taxon>Ecdysozoa</taxon>
        <taxon>Arthropoda</taxon>
        <taxon>Hexapoda</taxon>
        <taxon>Insecta</taxon>
        <taxon>Pterygota</taxon>
        <taxon>Neoptera</taxon>
        <taxon>Endopterygota</taxon>
        <taxon>Lepidoptera</taxon>
        <taxon>Glossata</taxon>
        <taxon>Ditrysia</taxon>
        <taxon>Papilionoidea</taxon>
        <taxon>Nymphalidae</taxon>
        <taxon>Danainae</taxon>
        <taxon>Danaini</taxon>
        <taxon>Danaina</taxon>
        <taxon>Danaus</taxon>
        <taxon>Danaus</taxon>
    </lineage>
</organism>
<proteinExistence type="predicted"/>
<protein>
    <recommendedName>
        <fullName evidence="15">Enoyl-CoA delta isomerase 1, mitochondrial</fullName>
    </recommendedName>
    <alternativeName>
        <fullName evidence="16">3,2-trans-enoyl-CoA isomerase</fullName>
    </alternativeName>
</protein>
<dbReference type="Gene3D" id="3.90.226.10">
    <property type="entry name" value="2-enoyl-CoA Hydratase, Chain A, domain 1"/>
    <property type="match status" value="1"/>
</dbReference>
<evidence type="ECO:0000256" key="10">
    <source>
        <dbReference type="ARBA" id="ARBA00050938"/>
    </source>
</evidence>
<comment type="pathway">
    <text evidence="2">Lipid metabolism; fatty acid beta-oxidation.</text>
</comment>